<dbReference type="RefSeq" id="WP_248353161.1">
    <property type="nucleotide sequence ID" value="NZ_AP025591.1"/>
</dbReference>
<evidence type="ECO:0000313" key="1">
    <source>
        <dbReference type="EMBL" id="BDG04700.1"/>
    </source>
</evidence>
<evidence type="ECO:0008006" key="3">
    <source>
        <dbReference type="Google" id="ProtNLM"/>
    </source>
</evidence>
<reference evidence="2" key="1">
    <citation type="journal article" date="2022" name="Int. J. Syst. Evol. Microbiol.">
        <title>Anaeromyxobacter oryzae sp. nov., Anaeromyxobacter diazotrophicus sp. nov. and Anaeromyxobacter paludicola sp. nov., isolated from paddy soils.</title>
        <authorList>
            <person name="Itoh H."/>
            <person name="Xu Z."/>
            <person name="Mise K."/>
            <person name="Masuda Y."/>
            <person name="Ushijima N."/>
            <person name="Hayakawa C."/>
            <person name="Shiratori Y."/>
            <person name="Senoo K."/>
        </authorList>
    </citation>
    <scope>NUCLEOTIDE SEQUENCE [LARGE SCALE GENOMIC DNA]</scope>
    <source>
        <strain evidence="2">Red232</strain>
    </source>
</reference>
<accession>A0ABN6MUW0</accession>
<protein>
    <recommendedName>
        <fullName evidence="3">Glutaredoxin</fullName>
    </recommendedName>
</protein>
<organism evidence="1 2">
    <name type="scientific">Anaeromyxobacter oryzae</name>
    <dbReference type="NCBI Taxonomy" id="2918170"/>
    <lineage>
        <taxon>Bacteria</taxon>
        <taxon>Pseudomonadati</taxon>
        <taxon>Myxococcota</taxon>
        <taxon>Myxococcia</taxon>
        <taxon>Myxococcales</taxon>
        <taxon>Cystobacterineae</taxon>
        <taxon>Anaeromyxobacteraceae</taxon>
        <taxon>Anaeromyxobacter</taxon>
    </lineage>
</organism>
<dbReference type="InterPro" id="IPR036249">
    <property type="entry name" value="Thioredoxin-like_sf"/>
</dbReference>
<evidence type="ECO:0000313" key="2">
    <source>
        <dbReference type="Proteomes" id="UP001162891"/>
    </source>
</evidence>
<sequence>MLELFHRLSEPHSAAARRLVAELGLVDRVVFRNVTFESHRDALAARGGAAATPALWDGAVLHTGLDAVRAALRRAAAA</sequence>
<name>A0ABN6MUW0_9BACT</name>
<dbReference type="SUPFAM" id="SSF52833">
    <property type="entry name" value="Thioredoxin-like"/>
    <property type="match status" value="1"/>
</dbReference>
<proteinExistence type="predicted"/>
<dbReference type="Proteomes" id="UP001162891">
    <property type="component" value="Chromosome"/>
</dbReference>
<dbReference type="PROSITE" id="PS51354">
    <property type="entry name" value="GLUTAREDOXIN_2"/>
    <property type="match status" value="1"/>
</dbReference>
<dbReference type="EMBL" id="AP025591">
    <property type="protein sequence ID" value="BDG04700.1"/>
    <property type="molecule type" value="Genomic_DNA"/>
</dbReference>
<keyword evidence="2" id="KW-1185">Reference proteome</keyword>
<gene>
    <name evidence="1" type="ORF">AMOR_36960</name>
</gene>